<proteinExistence type="predicted"/>
<evidence type="ECO:0000313" key="4">
    <source>
        <dbReference type="Proteomes" id="UP000826254"/>
    </source>
</evidence>
<feature type="domain" description="DUF7979" evidence="2">
    <location>
        <begin position="136"/>
        <end position="208"/>
    </location>
</feature>
<dbReference type="InterPro" id="IPR058285">
    <property type="entry name" value="DUF7979"/>
</dbReference>
<reference evidence="3 4" key="1">
    <citation type="journal article" date="2021" name="Int. J. Syst. Evol. Microbiol.">
        <title>Halobaculum halophilum sp. nov. and Halobaculum salinum sp. nov., isolated from salt lake and saline soil.</title>
        <authorList>
            <person name="Cui H.L."/>
            <person name="Shi X.W."/>
            <person name="Yin X.M."/>
            <person name="Yang X.Y."/>
            <person name="Hou J."/>
            <person name="Zhu L."/>
        </authorList>
    </citation>
    <scope>NUCLEOTIDE SEQUENCE [LARGE SCALE GENOMIC DNA]</scope>
    <source>
        <strain evidence="3 4">NBRC 109044</strain>
    </source>
</reference>
<dbReference type="KEGG" id="hmp:K6T50_08265"/>
<protein>
    <recommendedName>
        <fullName evidence="2">DUF7979 domain-containing protein</fullName>
    </recommendedName>
</protein>
<keyword evidence="1" id="KW-0812">Transmembrane</keyword>
<dbReference type="Pfam" id="PF25934">
    <property type="entry name" value="DUF7979"/>
    <property type="match status" value="1"/>
</dbReference>
<keyword evidence="4" id="KW-1185">Reference proteome</keyword>
<accession>A0A8T8W938</accession>
<gene>
    <name evidence="3" type="ORF">K6T50_08265</name>
</gene>
<dbReference type="AlphaFoldDB" id="A0A8T8W938"/>
<dbReference type="Proteomes" id="UP000826254">
    <property type="component" value="Chromosome"/>
</dbReference>
<name>A0A8T8W938_9EURY</name>
<dbReference type="GeneID" id="67178129"/>
<keyword evidence="1" id="KW-1133">Transmembrane helix</keyword>
<dbReference type="EMBL" id="CP081958">
    <property type="protein sequence ID" value="QZP36331.1"/>
    <property type="molecule type" value="Genomic_DNA"/>
</dbReference>
<sequence>MPSDRVAVAVVLVGLLLVPGPAYAFALDDLGGEERYRSSAGYSAAEIDASNDTVLADRYAADLTFRPSSFEYRHVREEYRAPNETREALETAMSDGEASVESDAVAADVRRLERNYTFLTAEYDTYYAFGLADGELTTTAANDSEIAAAVRERLVANYSALPPAERRTFRKIRNATVSEEAYDYRPWSDEPVPDAPIVERDGTYYAVEVTSHTDDFNFPDGLLLGLVAAGVGVVAVLGGAGTLVYNRWRS</sequence>
<evidence type="ECO:0000259" key="2">
    <source>
        <dbReference type="Pfam" id="PF25934"/>
    </source>
</evidence>
<evidence type="ECO:0000256" key="1">
    <source>
        <dbReference type="SAM" id="Phobius"/>
    </source>
</evidence>
<keyword evidence="1" id="KW-0472">Membrane</keyword>
<evidence type="ECO:0000313" key="3">
    <source>
        <dbReference type="EMBL" id="QZP36331.1"/>
    </source>
</evidence>
<dbReference type="RefSeq" id="WP_222606154.1">
    <property type="nucleotide sequence ID" value="NZ_CP081958.1"/>
</dbReference>
<feature type="transmembrane region" description="Helical" evidence="1">
    <location>
        <begin position="222"/>
        <end position="245"/>
    </location>
</feature>
<organism evidence="3 4">
    <name type="scientific">Halobaculum magnesiiphilum</name>
    <dbReference type="NCBI Taxonomy" id="1017351"/>
    <lineage>
        <taxon>Archaea</taxon>
        <taxon>Methanobacteriati</taxon>
        <taxon>Methanobacteriota</taxon>
        <taxon>Stenosarchaea group</taxon>
        <taxon>Halobacteria</taxon>
        <taxon>Halobacteriales</taxon>
        <taxon>Haloferacaceae</taxon>
        <taxon>Halobaculum</taxon>
    </lineage>
</organism>